<evidence type="ECO:0000313" key="1">
    <source>
        <dbReference type="EMBL" id="KAH3668557.1"/>
    </source>
</evidence>
<evidence type="ECO:0000313" key="2">
    <source>
        <dbReference type="Proteomes" id="UP000769157"/>
    </source>
</evidence>
<proteinExistence type="predicted"/>
<sequence>MYTDQTLERRQSTLAKYSGSVSSWISSLVSHLYSWQPWILFNLKSPATICDLIKYSLTPSSPISETILPLENLIKAVGVFETVQMFNLSPPKLFKPSSATKCNGFESSATSNAGNFQELFCFTRRYNVLDKLLSNDSLLSDLSASVIRGIGLIGLLASSRFSSRDSGA</sequence>
<organism evidence="1 2">
    <name type="scientific">Ogataea philodendri</name>
    <dbReference type="NCBI Taxonomy" id="1378263"/>
    <lineage>
        <taxon>Eukaryota</taxon>
        <taxon>Fungi</taxon>
        <taxon>Dikarya</taxon>
        <taxon>Ascomycota</taxon>
        <taxon>Saccharomycotina</taxon>
        <taxon>Pichiomycetes</taxon>
        <taxon>Pichiales</taxon>
        <taxon>Pichiaceae</taxon>
        <taxon>Ogataea</taxon>
    </lineage>
</organism>
<name>A0A9P8PB03_9ASCO</name>
<accession>A0A9P8PB03</accession>
<gene>
    <name evidence="1" type="ORF">OGAPHI_002311</name>
</gene>
<dbReference type="Proteomes" id="UP000769157">
    <property type="component" value="Unassembled WGS sequence"/>
</dbReference>
<protein>
    <submittedName>
        <fullName evidence="1">Uncharacterized protein</fullName>
    </submittedName>
</protein>
<dbReference type="GeneID" id="70234278"/>
<comment type="caution">
    <text evidence="1">The sequence shown here is derived from an EMBL/GenBank/DDBJ whole genome shotgun (WGS) entry which is preliminary data.</text>
</comment>
<reference evidence="1" key="2">
    <citation type="submission" date="2021-01" db="EMBL/GenBank/DDBJ databases">
        <authorList>
            <person name="Schikora-Tamarit M.A."/>
        </authorList>
    </citation>
    <scope>NUCLEOTIDE SEQUENCE</scope>
    <source>
        <strain evidence="1">CBS6075</strain>
    </source>
</reference>
<dbReference type="AlphaFoldDB" id="A0A9P8PB03"/>
<dbReference type="RefSeq" id="XP_046062971.1">
    <property type="nucleotide sequence ID" value="XM_046203168.1"/>
</dbReference>
<reference evidence="1" key="1">
    <citation type="journal article" date="2021" name="Open Biol.">
        <title>Shared evolutionary footprints suggest mitochondrial oxidative damage underlies multiple complex I losses in fungi.</title>
        <authorList>
            <person name="Schikora-Tamarit M.A."/>
            <person name="Marcet-Houben M."/>
            <person name="Nosek J."/>
            <person name="Gabaldon T."/>
        </authorList>
    </citation>
    <scope>NUCLEOTIDE SEQUENCE</scope>
    <source>
        <strain evidence="1">CBS6075</strain>
    </source>
</reference>
<dbReference type="EMBL" id="JAEUBE010000158">
    <property type="protein sequence ID" value="KAH3668557.1"/>
    <property type="molecule type" value="Genomic_DNA"/>
</dbReference>
<keyword evidence="2" id="KW-1185">Reference proteome</keyword>